<proteinExistence type="predicted"/>
<dbReference type="AlphaFoldDB" id="A0A409XNT5"/>
<sequence>MYYTDYHFHNFIQGARKGDFVDTEFHPMQWDLFNSGEALYAYLWAIRMLPSFLDKSDYSEELIAYARQTKIRCNNDYLNFIYSSLEQERKSARAAVKAYLRRAEDGTS</sequence>
<keyword evidence="2" id="KW-1185">Reference proteome</keyword>
<name>A0A409XNT5_PSICY</name>
<protein>
    <submittedName>
        <fullName evidence="1">Uncharacterized protein</fullName>
    </submittedName>
</protein>
<accession>A0A409XNT5</accession>
<gene>
    <name evidence="1" type="ORF">CVT25_009670</name>
</gene>
<evidence type="ECO:0000313" key="2">
    <source>
        <dbReference type="Proteomes" id="UP000283269"/>
    </source>
</evidence>
<comment type="caution">
    <text evidence="1">The sequence shown here is derived from an EMBL/GenBank/DDBJ whole genome shotgun (WGS) entry which is preliminary data.</text>
</comment>
<reference evidence="1 2" key="1">
    <citation type="journal article" date="2018" name="Evol. Lett.">
        <title>Horizontal gene cluster transfer increased hallucinogenic mushroom diversity.</title>
        <authorList>
            <person name="Reynolds H.T."/>
            <person name="Vijayakumar V."/>
            <person name="Gluck-Thaler E."/>
            <person name="Korotkin H.B."/>
            <person name="Matheny P.B."/>
            <person name="Slot J.C."/>
        </authorList>
    </citation>
    <scope>NUCLEOTIDE SEQUENCE [LARGE SCALE GENOMIC DNA]</scope>
    <source>
        <strain evidence="1 2">2631</strain>
    </source>
</reference>
<dbReference type="InParanoid" id="A0A409XNT5"/>
<dbReference type="EMBL" id="NHYD01001041">
    <property type="protein sequence ID" value="PPQ92453.1"/>
    <property type="molecule type" value="Genomic_DNA"/>
</dbReference>
<evidence type="ECO:0000313" key="1">
    <source>
        <dbReference type="EMBL" id="PPQ92453.1"/>
    </source>
</evidence>
<dbReference type="Proteomes" id="UP000283269">
    <property type="component" value="Unassembled WGS sequence"/>
</dbReference>
<organism evidence="1 2">
    <name type="scientific">Psilocybe cyanescens</name>
    <dbReference type="NCBI Taxonomy" id="93625"/>
    <lineage>
        <taxon>Eukaryota</taxon>
        <taxon>Fungi</taxon>
        <taxon>Dikarya</taxon>
        <taxon>Basidiomycota</taxon>
        <taxon>Agaricomycotina</taxon>
        <taxon>Agaricomycetes</taxon>
        <taxon>Agaricomycetidae</taxon>
        <taxon>Agaricales</taxon>
        <taxon>Agaricineae</taxon>
        <taxon>Strophariaceae</taxon>
        <taxon>Psilocybe</taxon>
    </lineage>
</organism>